<dbReference type="OrthoDB" id="260091at2759"/>
<dbReference type="EMBL" id="VZTM01011668">
    <property type="protein sequence ID" value="NXS94134.1"/>
    <property type="molecule type" value="Genomic_DNA"/>
</dbReference>
<proteinExistence type="predicted"/>
<name>A0A7L2YI60_JACJC</name>
<accession>A0A7L2YI60</accession>
<evidence type="ECO:0000313" key="1">
    <source>
        <dbReference type="EMBL" id="NXS94134.1"/>
    </source>
</evidence>
<evidence type="ECO:0000313" key="2">
    <source>
        <dbReference type="Proteomes" id="UP000550086"/>
    </source>
</evidence>
<dbReference type="GO" id="GO:0016717">
    <property type="term" value="F:oxidoreductase activity, acting on paired donors, with oxidation of a pair of donors resulting in the reduction of molecular oxygen to two molecules of water"/>
    <property type="evidence" value="ECO:0007669"/>
    <property type="project" value="TreeGrafter"/>
</dbReference>
<dbReference type="Proteomes" id="UP000550086">
    <property type="component" value="Unassembled WGS sequence"/>
</dbReference>
<feature type="non-terminal residue" evidence="1">
    <location>
        <position position="90"/>
    </location>
</feature>
<dbReference type="GO" id="GO:0016020">
    <property type="term" value="C:membrane"/>
    <property type="evidence" value="ECO:0007669"/>
    <property type="project" value="TreeGrafter"/>
</dbReference>
<protein>
    <submittedName>
        <fullName evidence="1">FADS1 desaturase</fullName>
    </submittedName>
</protein>
<dbReference type="PANTHER" id="PTHR19353:SF87">
    <property type="entry name" value="CYTOCHROME B5 HEME-BINDING DOMAIN-CONTAINING PROTEIN"/>
    <property type="match status" value="1"/>
</dbReference>
<gene>
    <name evidence="1" type="primary">Fads1_2</name>
    <name evidence="1" type="ORF">JACJAC_R08353</name>
</gene>
<reference evidence="1 2" key="1">
    <citation type="submission" date="2019-09" db="EMBL/GenBank/DDBJ databases">
        <title>Bird 10,000 Genomes (B10K) Project - Family phase.</title>
        <authorList>
            <person name="Zhang G."/>
        </authorList>
    </citation>
    <scope>NUCLEOTIDE SEQUENCE [LARGE SCALE GENOMIC DNA]</scope>
    <source>
        <strain evidence="1">B10K-DU-002-59</strain>
        <tissue evidence="1">Muscle</tissue>
    </source>
</reference>
<keyword evidence="2" id="KW-1185">Reference proteome</keyword>
<dbReference type="AlphaFoldDB" id="A0A7L2YI60"/>
<sequence length="90" mass="11071">LAWMLSFHIRLFFTYRSLLETKSLLAYYFIFRMLESSWFVWVSQMNHIPMDIYYDDNLDWVSTQLQATHNVERPLFNDWFTGHPSFQIDH</sequence>
<dbReference type="GO" id="GO:0006629">
    <property type="term" value="P:lipid metabolic process"/>
    <property type="evidence" value="ECO:0007669"/>
    <property type="project" value="TreeGrafter"/>
</dbReference>
<dbReference type="InterPro" id="IPR012171">
    <property type="entry name" value="Fatty_acid_desaturase"/>
</dbReference>
<organism evidence="1 2">
    <name type="scientific">Jacana jacana</name>
    <name type="common">Wattled jacana</name>
    <name type="synonym">Parra jacana</name>
    <dbReference type="NCBI Taxonomy" id="54508"/>
    <lineage>
        <taxon>Eukaryota</taxon>
        <taxon>Metazoa</taxon>
        <taxon>Chordata</taxon>
        <taxon>Craniata</taxon>
        <taxon>Vertebrata</taxon>
        <taxon>Euteleostomi</taxon>
        <taxon>Archelosauria</taxon>
        <taxon>Archosauria</taxon>
        <taxon>Dinosauria</taxon>
        <taxon>Saurischia</taxon>
        <taxon>Theropoda</taxon>
        <taxon>Coelurosauria</taxon>
        <taxon>Aves</taxon>
        <taxon>Neognathae</taxon>
        <taxon>Neoaves</taxon>
        <taxon>Charadriiformes</taxon>
        <taxon>Jacanidae</taxon>
        <taxon>Jacana</taxon>
    </lineage>
</organism>
<dbReference type="PANTHER" id="PTHR19353">
    <property type="entry name" value="FATTY ACID DESATURASE 2"/>
    <property type="match status" value="1"/>
</dbReference>
<feature type="non-terminal residue" evidence="1">
    <location>
        <position position="1"/>
    </location>
</feature>
<comment type="caution">
    <text evidence="1">The sequence shown here is derived from an EMBL/GenBank/DDBJ whole genome shotgun (WGS) entry which is preliminary data.</text>
</comment>